<dbReference type="AlphaFoldDB" id="A0A8K0NUT4"/>
<evidence type="ECO:0000256" key="1">
    <source>
        <dbReference type="ARBA" id="ARBA00008600"/>
    </source>
</evidence>
<dbReference type="InterPro" id="IPR000467">
    <property type="entry name" value="G_patch_dom"/>
</dbReference>
<reference evidence="4" key="2">
    <citation type="submission" date="2017-10" db="EMBL/GenBank/DDBJ databases">
        <title>Ladona fulva Genome sequencing and assembly.</title>
        <authorList>
            <person name="Murali S."/>
            <person name="Richards S."/>
            <person name="Bandaranaike D."/>
            <person name="Bellair M."/>
            <person name="Blankenburg K."/>
            <person name="Chao H."/>
            <person name="Dinh H."/>
            <person name="Doddapaneni H."/>
            <person name="Dugan-Rocha S."/>
            <person name="Elkadiri S."/>
            <person name="Gnanaolivu R."/>
            <person name="Hernandez B."/>
            <person name="Skinner E."/>
            <person name="Javaid M."/>
            <person name="Lee S."/>
            <person name="Li M."/>
            <person name="Ming W."/>
            <person name="Munidasa M."/>
            <person name="Muniz J."/>
            <person name="Nguyen L."/>
            <person name="Hughes D."/>
            <person name="Osuji N."/>
            <person name="Pu L.-L."/>
            <person name="Puazo M."/>
            <person name="Qu C."/>
            <person name="Quiroz J."/>
            <person name="Raj R."/>
            <person name="Weissenberger G."/>
            <person name="Xin Y."/>
            <person name="Zou X."/>
            <person name="Han Y."/>
            <person name="Worley K."/>
            <person name="Muzny D."/>
            <person name="Gibbs R."/>
        </authorList>
    </citation>
    <scope>NUCLEOTIDE SEQUENCE</scope>
    <source>
        <strain evidence="4">Sampled in the wild</strain>
    </source>
</reference>
<comment type="similarity">
    <text evidence="1">Belongs to the GPATCH1 family.</text>
</comment>
<organism evidence="4 5">
    <name type="scientific">Ladona fulva</name>
    <name type="common">Scarce chaser dragonfly</name>
    <name type="synonym">Libellula fulva</name>
    <dbReference type="NCBI Taxonomy" id="123851"/>
    <lineage>
        <taxon>Eukaryota</taxon>
        <taxon>Metazoa</taxon>
        <taxon>Ecdysozoa</taxon>
        <taxon>Arthropoda</taxon>
        <taxon>Hexapoda</taxon>
        <taxon>Insecta</taxon>
        <taxon>Pterygota</taxon>
        <taxon>Palaeoptera</taxon>
        <taxon>Odonata</taxon>
        <taxon>Epiprocta</taxon>
        <taxon>Anisoptera</taxon>
        <taxon>Libelluloidea</taxon>
        <taxon>Libellulidae</taxon>
        <taxon>Ladona</taxon>
    </lineage>
</organism>
<feature type="domain" description="G-patch" evidence="3">
    <location>
        <begin position="147"/>
        <end position="167"/>
    </location>
</feature>
<reference evidence="4" key="1">
    <citation type="submission" date="2013-04" db="EMBL/GenBank/DDBJ databases">
        <authorList>
            <person name="Qu J."/>
            <person name="Murali S.C."/>
            <person name="Bandaranaike D."/>
            <person name="Bellair M."/>
            <person name="Blankenburg K."/>
            <person name="Chao H."/>
            <person name="Dinh H."/>
            <person name="Doddapaneni H."/>
            <person name="Downs B."/>
            <person name="Dugan-Rocha S."/>
            <person name="Elkadiri S."/>
            <person name="Gnanaolivu R.D."/>
            <person name="Hernandez B."/>
            <person name="Javaid M."/>
            <person name="Jayaseelan J.C."/>
            <person name="Lee S."/>
            <person name="Li M."/>
            <person name="Ming W."/>
            <person name="Munidasa M."/>
            <person name="Muniz J."/>
            <person name="Nguyen L."/>
            <person name="Ongeri F."/>
            <person name="Osuji N."/>
            <person name="Pu L.-L."/>
            <person name="Puazo M."/>
            <person name="Qu C."/>
            <person name="Quiroz J."/>
            <person name="Raj R."/>
            <person name="Weissenberger G."/>
            <person name="Xin Y."/>
            <person name="Zou X."/>
            <person name="Han Y."/>
            <person name="Richards S."/>
            <person name="Worley K."/>
            <person name="Muzny D."/>
            <person name="Gibbs R."/>
        </authorList>
    </citation>
    <scope>NUCLEOTIDE SEQUENCE</scope>
    <source>
        <strain evidence="4">Sampled in the wild</strain>
    </source>
</reference>
<protein>
    <recommendedName>
        <fullName evidence="3">G-patch domain-containing protein</fullName>
    </recommendedName>
</protein>
<sequence length="368" mass="41465">MDSDADESEDFVSYGTPLDPIEEDDNPRKKPLNIEEQVVLDKQGRRRFHGAFTGGFSAGFFNTVGSLEGWAPSTFKSSRSDRGQKYSQNPEDFMDEEDMEEFGIAPKVIRATSDFREQQTNKRKRYVPNEGPIPGEPVLHLFLQPVRDTVGVRLLKKMGWKPGQGVGPRLTRMEKKKSAKEREKIQKKVYGCSLPDEFYGTSAQSHASDSSDDEEKENEVEILYAPDDIQPFVCVPKDDVFGIGYSGLDRRPILSSSKFGPQKKSILNMTENKKKISIAGQAFGVGAFEDEDEDIYSTEDMSHYDFALEDATEKKKDSRKGSRWDHPTGESCNYVGEPLEGFVLAQTSPPIVFFPPPKLPPDYRPVHK</sequence>
<feature type="region of interest" description="Disordered" evidence="2">
    <location>
        <begin position="1"/>
        <end position="33"/>
    </location>
</feature>
<dbReference type="GO" id="GO:0005634">
    <property type="term" value="C:nucleus"/>
    <property type="evidence" value="ECO:0007669"/>
    <property type="project" value="TreeGrafter"/>
</dbReference>
<dbReference type="GO" id="GO:0003723">
    <property type="term" value="F:RNA binding"/>
    <property type="evidence" value="ECO:0007669"/>
    <property type="project" value="TreeGrafter"/>
</dbReference>
<feature type="region of interest" description="Disordered" evidence="2">
    <location>
        <begin position="311"/>
        <end position="330"/>
    </location>
</feature>
<dbReference type="OrthoDB" id="20507at2759"/>
<proteinExistence type="inferred from homology"/>
<gene>
    <name evidence="4" type="ORF">J437_LFUL002192</name>
</gene>
<comment type="caution">
    <text evidence="4">The sequence shown here is derived from an EMBL/GenBank/DDBJ whole genome shotgun (WGS) entry which is preliminary data.</text>
</comment>
<dbReference type="PANTHER" id="PTHR13384">
    <property type="entry name" value="G PATCH DOMAIN-CONTAINING PROTEIN 1"/>
    <property type="match status" value="1"/>
</dbReference>
<evidence type="ECO:0000313" key="5">
    <source>
        <dbReference type="Proteomes" id="UP000792457"/>
    </source>
</evidence>
<evidence type="ECO:0000313" key="4">
    <source>
        <dbReference type="EMBL" id="KAG8222457.1"/>
    </source>
</evidence>
<evidence type="ECO:0000256" key="2">
    <source>
        <dbReference type="SAM" id="MobiDB-lite"/>
    </source>
</evidence>
<dbReference type="PROSITE" id="PS50174">
    <property type="entry name" value="G_PATCH"/>
    <property type="match status" value="1"/>
</dbReference>
<feature type="region of interest" description="Disordered" evidence="2">
    <location>
        <begin position="165"/>
        <end position="184"/>
    </location>
</feature>
<dbReference type="PANTHER" id="PTHR13384:SF19">
    <property type="entry name" value="G PATCH DOMAIN-CONTAINING PROTEIN 1"/>
    <property type="match status" value="1"/>
</dbReference>
<dbReference type="GO" id="GO:0006397">
    <property type="term" value="P:mRNA processing"/>
    <property type="evidence" value="ECO:0007669"/>
    <property type="project" value="InterPro"/>
</dbReference>
<feature type="region of interest" description="Disordered" evidence="2">
    <location>
        <begin position="72"/>
        <end position="96"/>
    </location>
</feature>
<dbReference type="Pfam" id="PF07713">
    <property type="entry name" value="DUF1604"/>
    <property type="match status" value="1"/>
</dbReference>
<feature type="compositionally biased region" description="Acidic residues" evidence="2">
    <location>
        <begin position="1"/>
        <end position="10"/>
    </location>
</feature>
<dbReference type="InterPro" id="IPR011666">
    <property type="entry name" value="DUF1604"/>
</dbReference>
<dbReference type="EMBL" id="KZ308134">
    <property type="protein sequence ID" value="KAG8222457.1"/>
    <property type="molecule type" value="Genomic_DNA"/>
</dbReference>
<accession>A0A8K0NUT4</accession>
<feature type="non-terminal residue" evidence="4">
    <location>
        <position position="1"/>
    </location>
</feature>
<dbReference type="Proteomes" id="UP000792457">
    <property type="component" value="Unassembled WGS sequence"/>
</dbReference>
<dbReference type="Pfam" id="PF01585">
    <property type="entry name" value="G-patch"/>
    <property type="match status" value="1"/>
</dbReference>
<name>A0A8K0NUT4_LADFU</name>
<evidence type="ECO:0000259" key="3">
    <source>
        <dbReference type="PROSITE" id="PS50174"/>
    </source>
</evidence>
<feature type="compositionally biased region" description="Basic and acidic residues" evidence="2">
    <location>
        <begin position="311"/>
        <end position="328"/>
    </location>
</feature>
<keyword evidence="5" id="KW-1185">Reference proteome</keyword>